<dbReference type="EMBL" id="JACCFS010000001">
    <property type="protein sequence ID" value="NYJ37991.1"/>
    <property type="molecule type" value="Genomic_DNA"/>
</dbReference>
<dbReference type="RefSeq" id="WP_179829164.1">
    <property type="nucleotide sequence ID" value="NZ_JACCFS010000001.1"/>
</dbReference>
<feature type="region of interest" description="Disordered" evidence="1">
    <location>
        <begin position="387"/>
        <end position="438"/>
    </location>
</feature>
<feature type="region of interest" description="Disordered" evidence="1">
    <location>
        <begin position="135"/>
        <end position="182"/>
    </location>
</feature>
<feature type="region of interest" description="Disordered" evidence="1">
    <location>
        <begin position="295"/>
        <end position="321"/>
    </location>
</feature>
<name>A0A7Z0ETI2_9ACTN</name>
<evidence type="ECO:0000313" key="2">
    <source>
        <dbReference type="EMBL" id="NYJ37991.1"/>
    </source>
</evidence>
<proteinExistence type="predicted"/>
<evidence type="ECO:0000313" key="3">
    <source>
        <dbReference type="Proteomes" id="UP000572051"/>
    </source>
</evidence>
<feature type="compositionally biased region" description="Basic and acidic residues" evidence="1">
    <location>
        <begin position="157"/>
        <end position="166"/>
    </location>
</feature>
<comment type="caution">
    <text evidence="2">The sequence shown here is derived from an EMBL/GenBank/DDBJ whole genome shotgun (WGS) entry which is preliminary data.</text>
</comment>
<evidence type="ECO:0000256" key="1">
    <source>
        <dbReference type="SAM" id="MobiDB-lite"/>
    </source>
</evidence>
<gene>
    <name evidence="2" type="ORF">HNR10_005872</name>
</gene>
<accession>A0A7Z0ETI2</accession>
<dbReference type="AlphaFoldDB" id="A0A7Z0ETI2"/>
<dbReference type="Proteomes" id="UP000572051">
    <property type="component" value="Unassembled WGS sequence"/>
</dbReference>
<reference evidence="2 3" key="1">
    <citation type="submission" date="2020-07" db="EMBL/GenBank/DDBJ databases">
        <title>Sequencing the genomes of 1000 actinobacteria strains.</title>
        <authorList>
            <person name="Klenk H.-P."/>
        </authorList>
    </citation>
    <scope>NUCLEOTIDE SEQUENCE [LARGE SCALE GENOMIC DNA]</scope>
    <source>
        <strain evidence="2 3">DSM 44442</strain>
    </source>
</reference>
<sequence>MAGIGFVLPLWIGRARRSGLFPTQRSHLLFSVLAEATDVDGRWCFLHQRTAAARSGGLLSESTVLRALQDLKTARLVRVLDREQTRAFFAADLASGARYADRLPLVIDLLVPAGAYPEQTLAEINHARARLGEELLDASTRPDPAVGTTRQPDTGEASERRTDHSPKNSSHHPGGASVRGRVTTDRGALPRTLAHTDISSATAAPAATPLPRLPARLAAAVPAHRLARPDHDRHALAEAARLLLEQGLSEHDLEALFTGTDALDRPFPALMRRLRTLRDARAFLAGHLGVTTVPGTAVPGTDPNGLDADPAAPDPFSRRPRFEVDDRGAAARTCARHPGVRNPPGAACRVCGAPCRAVPGELLHPPARADTGPDLWERVLDSYARAARPRRADPSAPAHPPDRRRVIARLRRQLAASPGPPPGRRKQRAGPVRAAALP</sequence>
<keyword evidence="3" id="KW-1185">Reference proteome</keyword>
<protein>
    <submittedName>
        <fullName evidence="2">Uncharacterized protein</fullName>
    </submittedName>
</protein>
<organism evidence="2 3">
    <name type="scientific">Nocardiopsis aegyptia</name>
    <dbReference type="NCBI Taxonomy" id="220378"/>
    <lineage>
        <taxon>Bacteria</taxon>
        <taxon>Bacillati</taxon>
        <taxon>Actinomycetota</taxon>
        <taxon>Actinomycetes</taxon>
        <taxon>Streptosporangiales</taxon>
        <taxon>Nocardiopsidaceae</taxon>
        <taxon>Nocardiopsis</taxon>
    </lineage>
</organism>